<dbReference type="GO" id="GO:0010268">
    <property type="term" value="P:brassinosteroid homeostasis"/>
    <property type="evidence" value="ECO:0007669"/>
    <property type="project" value="TreeGrafter"/>
</dbReference>
<comment type="similarity">
    <text evidence="4">Belongs to the cytochrome P450 family.</text>
</comment>
<dbReference type="GO" id="GO:0020037">
    <property type="term" value="F:heme binding"/>
    <property type="evidence" value="ECO:0007669"/>
    <property type="project" value="InterPro"/>
</dbReference>
<dbReference type="Pfam" id="PF00067">
    <property type="entry name" value="p450"/>
    <property type="match status" value="1"/>
</dbReference>
<keyword evidence="7" id="KW-1185">Reference proteome</keyword>
<evidence type="ECO:0000256" key="5">
    <source>
        <dbReference type="SAM" id="Phobius"/>
    </source>
</evidence>
<dbReference type="EMBL" id="JAINDJ010000004">
    <property type="protein sequence ID" value="KAG9449699.1"/>
    <property type="molecule type" value="Genomic_DNA"/>
</dbReference>
<protein>
    <recommendedName>
        <fullName evidence="8">Cytochrome P450</fullName>
    </recommendedName>
</protein>
<dbReference type="InterPro" id="IPR001128">
    <property type="entry name" value="Cyt_P450"/>
</dbReference>
<proteinExistence type="inferred from homology"/>
<keyword evidence="2 3" id="KW-0408">Iron</keyword>
<sequence>MFEMETVLVSIAIVFFPLLLLCLRWVNDRWHLVRAGNESDGGKMPPGSMGWPVIGELLDFLWCFKFTRRPDDFIAKRKARYGDTGVYRTHLFGYPTIVTSSPELNKRVLGSLTEEGYFSTGWPSTQLLGSSAVVSVDGSAHKRLRRHLMEAFNSPKALRALLATAQPMFISTFEDWVSKKRIVAYEETKAVMFRNICDMLVSFKSKTLLDSMEVLYRGLMAGLRSMTINIPGTAFHHALKCRKKLTDILLEEVRERNEKGSQKQDFLQILIDSTDENGQKMSETQVVENIVSLILGGYESTSNVLTWALFYLAKYPEVLEKLKHETSLIAAKTSGDGFLTMEDIRAMEYTPKVADELIRLANISPFIFRRVAKDNVVVNGYKFPKNWKVIIWIRSIHVDSTYYQDPLAFNPDRWGESKPKVGTYTVFGHGPRYCPGNNFARLTVIMFLYHVCLNYRWELLNPDSGMAFQPHPKPRDGAQMYFSRAM</sequence>
<dbReference type="PRINTS" id="PR00385">
    <property type="entry name" value="P450"/>
</dbReference>
<keyword evidence="5" id="KW-0812">Transmembrane</keyword>
<comment type="cofactor">
    <cofactor evidence="3">
        <name>heme</name>
        <dbReference type="ChEBI" id="CHEBI:30413"/>
    </cofactor>
</comment>
<comment type="caution">
    <text evidence="6">The sequence shown here is derived from an EMBL/GenBank/DDBJ whole genome shotgun (WGS) entry which is preliminary data.</text>
</comment>
<keyword evidence="5" id="KW-0472">Membrane</keyword>
<dbReference type="InterPro" id="IPR017972">
    <property type="entry name" value="Cyt_P450_CS"/>
</dbReference>
<evidence type="ECO:0000313" key="6">
    <source>
        <dbReference type="EMBL" id="KAG9449699.1"/>
    </source>
</evidence>
<evidence type="ECO:0000313" key="7">
    <source>
        <dbReference type="Proteomes" id="UP000825729"/>
    </source>
</evidence>
<evidence type="ECO:0000256" key="1">
    <source>
        <dbReference type="ARBA" id="ARBA00022723"/>
    </source>
</evidence>
<feature type="binding site" description="axial binding residue" evidence="3">
    <location>
        <position position="434"/>
    </location>
    <ligand>
        <name>heme</name>
        <dbReference type="ChEBI" id="CHEBI:30413"/>
    </ligand>
    <ligandPart>
        <name>Fe</name>
        <dbReference type="ChEBI" id="CHEBI:18248"/>
    </ligandPart>
</feature>
<dbReference type="PRINTS" id="PR00463">
    <property type="entry name" value="EP450I"/>
</dbReference>
<dbReference type="PROSITE" id="PS00086">
    <property type="entry name" value="CYTOCHROME_P450"/>
    <property type="match status" value="1"/>
</dbReference>
<evidence type="ECO:0008006" key="8">
    <source>
        <dbReference type="Google" id="ProtNLM"/>
    </source>
</evidence>
<dbReference type="PANTHER" id="PTHR24286:SF12">
    <property type="entry name" value="CYTOCHROME P450 FAMILY PROTEIN, EXPRESSED"/>
    <property type="match status" value="1"/>
</dbReference>
<gene>
    <name evidence="6" type="ORF">H6P81_009664</name>
</gene>
<dbReference type="GO" id="GO:0004497">
    <property type="term" value="F:monooxygenase activity"/>
    <property type="evidence" value="ECO:0007669"/>
    <property type="project" value="UniProtKB-KW"/>
</dbReference>
<dbReference type="AlphaFoldDB" id="A0AAV7EM77"/>
<accession>A0AAV7EM77</accession>
<keyword evidence="5" id="KW-1133">Transmembrane helix</keyword>
<dbReference type="Proteomes" id="UP000825729">
    <property type="component" value="Unassembled WGS sequence"/>
</dbReference>
<keyword evidence="4" id="KW-0503">Monooxygenase</keyword>
<name>A0AAV7EM77_ARIFI</name>
<dbReference type="GO" id="GO:0016132">
    <property type="term" value="P:brassinosteroid biosynthetic process"/>
    <property type="evidence" value="ECO:0007669"/>
    <property type="project" value="TreeGrafter"/>
</dbReference>
<feature type="transmembrane region" description="Helical" evidence="5">
    <location>
        <begin position="6"/>
        <end position="26"/>
    </location>
</feature>
<dbReference type="Gene3D" id="1.10.630.10">
    <property type="entry name" value="Cytochrome P450"/>
    <property type="match status" value="1"/>
</dbReference>
<evidence type="ECO:0000256" key="2">
    <source>
        <dbReference type="ARBA" id="ARBA00023004"/>
    </source>
</evidence>
<dbReference type="GO" id="GO:0005506">
    <property type="term" value="F:iron ion binding"/>
    <property type="evidence" value="ECO:0007669"/>
    <property type="project" value="InterPro"/>
</dbReference>
<dbReference type="SUPFAM" id="SSF48264">
    <property type="entry name" value="Cytochrome P450"/>
    <property type="match status" value="1"/>
</dbReference>
<evidence type="ECO:0000256" key="4">
    <source>
        <dbReference type="RuleBase" id="RU000461"/>
    </source>
</evidence>
<keyword evidence="4" id="KW-0560">Oxidoreductase</keyword>
<dbReference type="InterPro" id="IPR002401">
    <property type="entry name" value="Cyt_P450_E_grp-I"/>
</dbReference>
<reference evidence="6 7" key="1">
    <citation type="submission" date="2021-07" db="EMBL/GenBank/DDBJ databases">
        <title>The Aristolochia fimbriata genome: insights into angiosperm evolution, floral development and chemical biosynthesis.</title>
        <authorList>
            <person name="Jiao Y."/>
        </authorList>
    </citation>
    <scope>NUCLEOTIDE SEQUENCE [LARGE SCALE GENOMIC DNA]</scope>
    <source>
        <strain evidence="6">IBCAS-2021</strain>
        <tissue evidence="6">Leaf</tissue>
    </source>
</reference>
<dbReference type="InterPro" id="IPR036396">
    <property type="entry name" value="Cyt_P450_sf"/>
</dbReference>
<dbReference type="GO" id="GO:0016705">
    <property type="term" value="F:oxidoreductase activity, acting on paired donors, with incorporation or reduction of molecular oxygen"/>
    <property type="evidence" value="ECO:0007669"/>
    <property type="project" value="InterPro"/>
</dbReference>
<dbReference type="PANTHER" id="PTHR24286">
    <property type="entry name" value="CYTOCHROME P450 26"/>
    <property type="match status" value="1"/>
</dbReference>
<keyword evidence="3 4" id="KW-0349">Heme</keyword>
<organism evidence="6 7">
    <name type="scientific">Aristolochia fimbriata</name>
    <name type="common">White veined hardy Dutchman's pipe vine</name>
    <dbReference type="NCBI Taxonomy" id="158543"/>
    <lineage>
        <taxon>Eukaryota</taxon>
        <taxon>Viridiplantae</taxon>
        <taxon>Streptophyta</taxon>
        <taxon>Embryophyta</taxon>
        <taxon>Tracheophyta</taxon>
        <taxon>Spermatophyta</taxon>
        <taxon>Magnoliopsida</taxon>
        <taxon>Magnoliidae</taxon>
        <taxon>Piperales</taxon>
        <taxon>Aristolochiaceae</taxon>
        <taxon>Aristolochia</taxon>
    </lineage>
</organism>
<dbReference type="GO" id="GO:0016125">
    <property type="term" value="P:sterol metabolic process"/>
    <property type="evidence" value="ECO:0007669"/>
    <property type="project" value="TreeGrafter"/>
</dbReference>
<keyword evidence="1 3" id="KW-0479">Metal-binding</keyword>
<evidence type="ECO:0000256" key="3">
    <source>
        <dbReference type="PIRSR" id="PIRSR602401-1"/>
    </source>
</evidence>